<reference evidence="1" key="1">
    <citation type="submission" date="2024-03" db="EMBL/GenBank/DDBJ databases">
        <authorList>
            <consortium name="ELIXIR-Norway"/>
            <consortium name="Elixir Norway"/>
        </authorList>
    </citation>
    <scope>NUCLEOTIDE SEQUENCE</scope>
</reference>
<comment type="caution">
    <text evidence="1">The sequence shown here is derived from an EMBL/GenBank/DDBJ whole genome shotgun (WGS) entry which is preliminary data.</text>
</comment>
<dbReference type="EMBL" id="CAXHBF010000070">
    <property type="protein sequence ID" value="CAK9855027.1"/>
    <property type="molecule type" value="Genomic_DNA"/>
</dbReference>
<protein>
    <submittedName>
        <fullName evidence="1">Uncharacterized protein</fullName>
    </submittedName>
</protein>
<accession>A0ABP0ZWZ9</accession>
<proteinExistence type="predicted"/>
<name>A0ABP0ZWZ9_9BRYO</name>
<organism evidence="1 2">
    <name type="scientific">Sphagnum jensenii</name>
    <dbReference type="NCBI Taxonomy" id="128206"/>
    <lineage>
        <taxon>Eukaryota</taxon>
        <taxon>Viridiplantae</taxon>
        <taxon>Streptophyta</taxon>
        <taxon>Embryophyta</taxon>
        <taxon>Bryophyta</taxon>
        <taxon>Sphagnophytina</taxon>
        <taxon>Sphagnopsida</taxon>
        <taxon>Sphagnales</taxon>
        <taxon>Sphagnaceae</taxon>
        <taxon>Sphagnum</taxon>
    </lineage>
</organism>
<evidence type="ECO:0000313" key="1">
    <source>
        <dbReference type="EMBL" id="CAK9855027.1"/>
    </source>
</evidence>
<sequence length="183" mass="20368">MKSMKVKPECINSVQVVQADGKVISICMDPTKQIDFSLCQNSKFGSCRVKNRQDGPMSIAVNLSPSNHVPVHAAFNTVADRKEANIIQRAKDKLAWKICYNPQGQNRLGQNVLVEMNGGTLQDRLGDPDSSTCVPNLTIVVLFPPTLYRYCLNSNITTVKSIVDSFVFESRRKDTMYVAGRLK</sequence>
<keyword evidence="2" id="KW-1185">Reference proteome</keyword>
<dbReference type="Proteomes" id="UP001497522">
    <property type="component" value="Unassembled WGS sequence"/>
</dbReference>
<evidence type="ECO:0000313" key="2">
    <source>
        <dbReference type="Proteomes" id="UP001497522"/>
    </source>
</evidence>
<gene>
    <name evidence="1" type="ORF">CSSPJE1EN2_LOCUS24959</name>
</gene>